<dbReference type="GO" id="GO:0005886">
    <property type="term" value="C:plasma membrane"/>
    <property type="evidence" value="ECO:0007669"/>
    <property type="project" value="UniProtKB-SubCell"/>
</dbReference>
<feature type="transmembrane region" description="Helical" evidence="8">
    <location>
        <begin position="345"/>
        <end position="364"/>
    </location>
</feature>
<feature type="transmembrane region" description="Helical" evidence="8">
    <location>
        <begin position="402"/>
        <end position="431"/>
    </location>
</feature>
<feature type="transmembrane region" description="Helical" evidence="8">
    <location>
        <begin position="469"/>
        <end position="489"/>
    </location>
</feature>
<gene>
    <name evidence="9" type="primary">opuD_1</name>
    <name evidence="9" type="ORF">AHA02nite_02030</name>
</gene>
<feature type="transmembrane region" description="Helical" evidence="8">
    <location>
        <begin position="7"/>
        <end position="29"/>
    </location>
</feature>
<sequence length="508" mass="55850">MKWSEKLNHYSVFIVSAIVVLAIVVWGVAAPEGMTSTMEAMMTMMIEQFGWFYVLATALFVGYCLFLGFGPYRHMKLGLKGEKPEYTYFTWLGMLFAAGMGVGLVFWGVGEPLSHFHNPPEGIEPGSQEAANYGLLYGIFHWGVHPWSIYAIVALGLAFAKFRKNLPGLISSAFYNVIGDQIYRWPGKTIDIIVIIATTVGIATSFGMSTLQVGSGLSHVFGIESGNMVYLMIITTVTFIFLLSAVTGLNKGMRYLSVSNLGLAGILLLAGVVLGPTIFIFEHLVRAFGQYATSLPELSFMTTPYTDNEWMGDWTLFYWAWVISWSPFVGTFIARVSKGRSLQEFIIGVLFVPTIITILWFVTFGGTGLHLELNNDLGIAETTAETPEVGMFLVLEHLPGSLLLSIGALILITIFFITSANSATYVLGVFSSEGDLNPKSSTLIVWGLLISSIATVLLLSGGLDGLQATATITAFPFTFLMILLMYAIYKSLKREGLEKHKVEEKEDW</sequence>
<evidence type="ECO:0000256" key="3">
    <source>
        <dbReference type="ARBA" id="ARBA00022448"/>
    </source>
</evidence>
<feature type="transmembrane region" description="Helical" evidence="8">
    <location>
        <begin position="49"/>
        <end position="69"/>
    </location>
</feature>
<evidence type="ECO:0000256" key="1">
    <source>
        <dbReference type="ARBA" id="ARBA00004651"/>
    </source>
</evidence>
<feature type="transmembrane region" description="Helical" evidence="8">
    <location>
        <begin position="190"/>
        <end position="208"/>
    </location>
</feature>
<dbReference type="OrthoDB" id="9775735at2"/>
<organism evidence="9 10">
    <name type="scientific">Alkalibacillus haloalkaliphilus</name>
    <dbReference type="NCBI Taxonomy" id="94136"/>
    <lineage>
        <taxon>Bacteria</taxon>
        <taxon>Bacillati</taxon>
        <taxon>Bacillota</taxon>
        <taxon>Bacilli</taxon>
        <taxon>Bacillales</taxon>
        <taxon>Bacillaceae</taxon>
        <taxon>Alkalibacillus</taxon>
    </lineage>
</organism>
<feature type="transmembrane region" description="Helical" evidence="8">
    <location>
        <begin position="316"/>
        <end position="333"/>
    </location>
</feature>
<evidence type="ECO:0000256" key="4">
    <source>
        <dbReference type="ARBA" id="ARBA00022475"/>
    </source>
</evidence>
<dbReference type="AlphaFoldDB" id="A0A511W009"/>
<evidence type="ECO:0000313" key="10">
    <source>
        <dbReference type="Proteomes" id="UP000321440"/>
    </source>
</evidence>
<feature type="transmembrane region" description="Helical" evidence="8">
    <location>
        <begin position="139"/>
        <end position="160"/>
    </location>
</feature>
<evidence type="ECO:0000313" key="9">
    <source>
        <dbReference type="EMBL" id="GEN44427.1"/>
    </source>
</evidence>
<evidence type="ECO:0000256" key="6">
    <source>
        <dbReference type="ARBA" id="ARBA00022989"/>
    </source>
</evidence>
<dbReference type="Pfam" id="PF02028">
    <property type="entry name" value="BCCT"/>
    <property type="match status" value="1"/>
</dbReference>
<protein>
    <submittedName>
        <fullName evidence="9">Glycine betaine transporter OpuD</fullName>
    </submittedName>
</protein>
<keyword evidence="7 8" id="KW-0472">Membrane</keyword>
<comment type="subcellular location">
    <subcellularLocation>
        <location evidence="1">Cell membrane</location>
        <topology evidence="1">Multi-pass membrane protein</topology>
    </subcellularLocation>
</comment>
<dbReference type="PANTHER" id="PTHR30047">
    <property type="entry name" value="HIGH-AFFINITY CHOLINE TRANSPORT PROTEIN-RELATED"/>
    <property type="match status" value="1"/>
</dbReference>
<keyword evidence="10" id="KW-1185">Reference proteome</keyword>
<evidence type="ECO:0000256" key="8">
    <source>
        <dbReference type="SAM" id="Phobius"/>
    </source>
</evidence>
<dbReference type="Proteomes" id="UP000321440">
    <property type="component" value="Unassembled WGS sequence"/>
</dbReference>
<evidence type="ECO:0000256" key="5">
    <source>
        <dbReference type="ARBA" id="ARBA00022692"/>
    </source>
</evidence>
<keyword evidence="6 8" id="KW-1133">Transmembrane helix</keyword>
<evidence type="ECO:0000256" key="7">
    <source>
        <dbReference type="ARBA" id="ARBA00023136"/>
    </source>
</evidence>
<feature type="transmembrane region" description="Helical" evidence="8">
    <location>
        <begin position="261"/>
        <end position="281"/>
    </location>
</feature>
<dbReference type="InterPro" id="IPR000060">
    <property type="entry name" value="BCCT_transptr"/>
</dbReference>
<dbReference type="PANTHER" id="PTHR30047:SF7">
    <property type="entry name" value="HIGH-AFFINITY CHOLINE TRANSPORT PROTEIN"/>
    <property type="match status" value="1"/>
</dbReference>
<evidence type="ECO:0000256" key="2">
    <source>
        <dbReference type="ARBA" id="ARBA00005658"/>
    </source>
</evidence>
<keyword evidence="5 8" id="KW-0812">Transmembrane</keyword>
<dbReference type="GO" id="GO:0022857">
    <property type="term" value="F:transmembrane transporter activity"/>
    <property type="evidence" value="ECO:0007669"/>
    <property type="project" value="InterPro"/>
</dbReference>
<comment type="similarity">
    <text evidence="2">Belongs to the BCCT transporter (TC 2.A.15) family.</text>
</comment>
<dbReference type="EMBL" id="BJYA01000001">
    <property type="protein sequence ID" value="GEN44427.1"/>
    <property type="molecule type" value="Genomic_DNA"/>
</dbReference>
<dbReference type="NCBIfam" id="TIGR00842">
    <property type="entry name" value="bcct"/>
    <property type="match status" value="1"/>
</dbReference>
<keyword evidence="4" id="KW-1003">Cell membrane</keyword>
<proteinExistence type="inferred from homology"/>
<feature type="transmembrane region" description="Helical" evidence="8">
    <location>
        <begin position="443"/>
        <end position="463"/>
    </location>
</feature>
<accession>A0A511W009</accession>
<name>A0A511W009_9BACI</name>
<reference evidence="9 10" key="1">
    <citation type="submission" date="2019-07" db="EMBL/GenBank/DDBJ databases">
        <title>Whole genome shotgun sequence of Alkalibacillus haloalkaliphilus NBRC 103110.</title>
        <authorList>
            <person name="Hosoyama A."/>
            <person name="Uohara A."/>
            <person name="Ohji S."/>
            <person name="Ichikawa N."/>
        </authorList>
    </citation>
    <scope>NUCLEOTIDE SEQUENCE [LARGE SCALE GENOMIC DNA]</scope>
    <source>
        <strain evidence="9 10">NBRC 103110</strain>
    </source>
</reference>
<dbReference type="RefSeq" id="WP_146813507.1">
    <property type="nucleotide sequence ID" value="NZ_BJYA01000001.1"/>
</dbReference>
<keyword evidence="3" id="KW-0813">Transport</keyword>
<feature type="transmembrane region" description="Helical" evidence="8">
    <location>
        <begin position="228"/>
        <end position="249"/>
    </location>
</feature>
<comment type="caution">
    <text evidence="9">The sequence shown here is derived from an EMBL/GenBank/DDBJ whole genome shotgun (WGS) entry which is preliminary data.</text>
</comment>
<feature type="transmembrane region" description="Helical" evidence="8">
    <location>
        <begin position="89"/>
        <end position="109"/>
    </location>
</feature>